<keyword evidence="2" id="KW-1185">Reference proteome</keyword>
<evidence type="ECO:0000313" key="2">
    <source>
        <dbReference type="Proteomes" id="UP001519460"/>
    </source>
</evidence>
<proteinExistence type="predicted"/>
<comment type="caution">
    <text evidence="1">The sequence shown here is derived from an EMBL/GenBank/DDBJ whole genome shotgun (WGS) entry which is preliminary data.</text>
</comment>
<feature type="non-terminal residue" evidence="1">
    <location>
        <position position="50"/>
    </location>
</feature>
<accession>A0ABD0JCW7</accession>
<sequence>MMMLELLAFSIHYHPMQKCASVGEGCQQSRLWGMALGFVAVTQFHLHRCA</sequence>
<dbReference type="AlphaFoldDB" id="A0ABD0JCW7"/>
<gene>
    <name evidence="1" type="ORF">BaRGS_00036006</name>
</gene>
<evidence type="ECO:0000313" key="1">
    <source>
        <dbReference type="EMBL" id="KAK7471331.1"/>
    </source>
</evidence>
<dbReference type="Proteomes" id="UP001519460">
    <property type="component" value="Unassembled WGS sequence"/>
</dbReference>
<dbReference type="EMBL" id="JACVVK020000497">
    <property type="protein sequence ID" value="KAK7471331.1"/>
    <property type="molecule type" value="Genomic_DNA"/>
</dbReference>
<protein>
    <submittedName>
        <fullName evidence="1">Uncharacterized protein</fullName>
    </submittedName>
</protein>
<reference evidence="1 2" key="1">
    <citation type="journal article" date="2023" name="Sci. Data">
        <title>Genome assembly of the Korean intertidal mud-creeper Batillaria attramentaria.</title>
        <authorList>
            <person name="Patra A.K."/>
            <person name="Ho P.T."/>
            <person name="Jun S."/>
            <person name="Lee S.J."/>
            <person name="Kim Y."/>
            <person name="Won Y.J."/>
        </authorList>
    </citation>
    <scope>NUCLEOTIDE SEQUENCE [LARGE SCALE GENOMIC DNA]</scope>
    <source>
        <strain evidence="1">Wonlab-2016</strain>
    </source>
</reference>
<name>A0ABD0JCW7_9CAEN</name>
<organism evidence="1 2">
    <name type="scientific">Batillaria attramentaria</name>
    <dbReference type="NCBI Taxonomy" id="370345"/>
    <lineage>
        <taxon>Eukaryota</taxon>
        <taxon>Metazoa</taxon>
        <taxon>Spiralia</taxon>
        <taxon>Lophotrochozoa</taxon>
        <taxon>Mollusca</taxon>
        <taxon>Gastropoda</taxon>
        <taxon>Caenogastropoda</taxon>
        <taxon>Sorbeoconcha</taxon>
        <taxon>Cerithioidea</taxon>
        <taxon>Batillariidae</taxon>
        <taxon>Batillaria</taxon>
    </lineage>
</organism>